<dbReference type="InterPro" id="IPR046839">
    <property type="entry name" value="ABC_toxin_N"/>
</dbReference>
<evidence type="ECO:0000259" key="3">
    <source>
        <dbReference type="Pfam" id="PF20220"/>
    </source>
</evidence>
<proteinExistence type="predicted"/>
<evidence type="ECO:0000313" key="5">
    <source>
        <dbReference type="Proteomes" id="UP001176429"/>
    </source>
</evidence>
<protein>
    <submittedName>
        <fullName evidence="4">Uncharacterized protein</fullName>
    </submittedName>
</protein>
<dbReference type="InterPro" id="IPR040840">
    <property type="entry name" value="TcA_TcB_BD"/>
</dbReference>
<organism evidence="4 5">
    <name type="scientific">Hymenobacter aranciens</name>
    <dbReference type="NCBI Taxonomy" id="3063996"/>
    <lineage>
        <taxon>Bacteria</taxon>
        <taxon>Pseudomonadati</taxon>
        <taxon>Bacteroidota</taxon>
        <taxon>Cytophagia</taxon>
        <taxon>Cytophagales</taxon>
        <taxon>Hymenobacteraceae</taxon>
        <taxon>Hymenobacter</taxon>
    </lineage>
</organism>
<keyword evidence="1" id="KW-1133">Transmembrane helix</keyword>
<feature type="domain" description="Tc toxin complex TcA C-terminal TcB-binding" evidence="2">
    <location>
        <begin position="2926"/>
        <end position="3220"/>
    </location>
</feature>
<sequence length="3403" mass="375456">MLTNYCQQLLWKIRTLTKAHASHVEAYFCASVILTPFIASVMVTWSTFIAALPESLQSVALFVRNYFAEQGQPLTFMQFLALEPLPSYVLTKNNSTLTEAWFSFLQEHGESAVTKQEFIDSFSLPEQPFAVSYVASLDKAGISYEQFRNSSVSDDAAELLYQSKDPVAFATRWQLALQALQTRGQVILDQEERLAAFYAAIGEPAHENFAQLLGLIQSSSSFASLHDVALMPLNKLALQISPISNTFYLTFAIQQLGELAAQVIEENYTPALTLSTYLSKVPFEQSGVQALLELLAPGQTATAIQRLADNAANPETLVAELSQSLTSNHPFTYALAQAFQSSIISFLADYEASSKAEQPSPAPELLVWAFLTGLEAKPIYNAGIRLTQILSETEEIILGELYTSSDGSFPMRLRLIYQIDSQDKITPLLIKGKLHLFAPGQSFDSPPHVSIPYQWQPGDSFPLGIISDLSNDLPLLLSEQVQALDEYALLSADSKAYLNDKGIVELADIRRVGGLLNQDGLSLTEPTEHMAARRLDGLAQFEVVSTDSKFNERLLDKGFFSPQQLLTSVSREELVQLLVAENAGPLSDTLRLQTASFYEQAVAVDALTQAIGLFTAAENASYGETIALLDDDTTGELSPPAAEKFQYEPFTGAVNPQFNPATPALPTSYQAGQQCDCAACRSAVGPTAYLAALLKYAETNLRTVIAGQKVSPDFLQTTFLQSLCDLAVSCQHAEEKVCQYRLAIEVIQKYWRTRLTPGRALTFADGKSYVGAVLEALLQSSGTSTKELQGVFLGTNDEAIAARISLAKRLQLPVSAFNTLKDRFGAGALVNTRPLDTIEDDLEQIFGLASTARDPLSTGSLLTSAVSAVQLVRWSFQELHWALNTGQDGTLFVEIQIDIRPSPRHKVVVYKDEKSEDTVVARGTFVAAGTVATGGSTVNKFTAILYPQHSSNLKGSVVITLNPVTAADTTFQVSLLPAITAWRMQTLAAEWQQADAELVAPVQQWNSDLPFIIDPDVLGPDDFRPVAPMPLLGAPGNPAYRIWQHRLSFLDSQSFQEQAVDYLGALMDSLTDPNSRTYPAWNNATTYPKQAWKVTPSDYASLPGSGLITRIQANLQAADVALVNGATAALKELGLTRTAFDRLYALWKKSETGTPTTALTAAEEQEAFEILRQTFKKTFAQVWADEEAAHGITISGKWFQTTIHEPQEGIWDKIRADEFGIAAVDIPRIDPDESTPLELPDPGTFGDEAARLWGTRKTQLQKKQAAIAASGVGIDDLSLRADTMVEYAYRANPTVVGSLPSVSLENQWIAYQDATSPAHDAAVLFFSQTLALRPAEAERLMALRSQMLTTPSDALWLEMAGILALGWKRVIAYQVPYRMEDALGVEDVSWLQVEHSAPESVASDPFTVLYRTRKHRLIKWRASVVTRTKWVAALRQAAQRPLIDPDQLVAGDFRQAGERSRNVLSPPLTPPAVMPFLNPAFELYNRRAKQVNDWYDELHAAWLNPAQTHQALVASQIGTSWPALEELYRQLHKNVDVAAVLLRLNLTGAALDLLIDQVGAANADQLPALLHLLVQVKKIRQYADWQREEVAQGVYLNPLYFHEPQTEPVPLTSLPWRSAARERRQWQRNLATRFEQAQATADIQQQAVKSIEDQYLPLLRDVLLDYKVTQPSVTASREAKAESLSAKYLLDFKIACCQHTTRVAQGIDIMQRLFFAQRSGLVAAIPGLTLTNSFSSFENDWQWLGSYERWRSLMFLYLYPQNVLLPTLRIGQTPMFQQIAGNIRQRPTVTPANAARYVEEYNLYLTEVASLRVGASLQTSLEASRVEGLLTTTTQQPVSLQFAVSASRAAYANMYQLADALPTEKSFNWLRLPGEAKIESLAGAATYQTGAGERYAYLFVLLREEQKTTISATPTVLSLAFQRLNLKTLTWDDEYTTLAVSGEGALEANNTLVAGGIDETWPPIVTGIRNYREALFTEAPFPFSFNTSDSTIDNPEGYRVGEVVGPIYNVDLFSVALDAQGTGVGYERTQPFYLIAKIQLLSCVRTSITQVFYSSGLQISQYSSNFFTTFSIDLTEESPKPIVSSQLQLPSATPAAIYIHIKNLFPSATNLYPVFYDLFFTGAIRELLRRNTFSFTDNGVITSDGPNQRITLENQLVPVGSRITEVATQANSLGQLSRIQSFSVEIYFNHITSGSSRVGNATHKIALYSNAPHVSMGTSNTVVSTAAAITDIRTAYYAYVGPLLRSGYTASPTASAYTPYEVLATYAPGNFGSIGQTTIKRAAGSYSTLHQPLPVLPSLLNALSPDTLNERRTALAALTGLNTAGFVSNLVNEGYYSLPVLLATELSRSRNYEEALRYFRLVYDYTRIATAGVPNAGRIIFPTLGNTGTDTFDTALAWLTQADNPYRVASLRPNAHLQFVVMSVVRCLLAYADSEFTRDTVESVSRARSLYELALKPLRQDILSFDVQDCYAILNQLDVLVVPAWAAEWQAMKDLLAAVNQRQVILNILEQQTINDTPRLGIIQLFSQARGDGSWATQFNAAWTLINADLGALIGKYETLCDTQGSTDSAMALPTQQRPGLPTTTQTDASSQMLAKQVQERFMALAKQIELARQVEEQTNVSNYSWLARKVEGNFEDGVVYPPELQLQLALRTTRPFVPFYNASFCVPTNPVPYALLLQAELNLYKIRTCRNIAGLQRELDPYAAPTDTTSGMPVIGANGQLSTSGRLVVPATQYRYVYIIERARQLVALAQQAESSLLSTLEKRDSEAYNLLKARQDIAVNKASVQLQNLRTKEAEDSIDLAELQLQRSELMENQYTEWLDQGIIQFEQDLLDAISSENTYSIIQTSLNAAASAIGVVATAAYGKESLAGVYQAASMWAAVAGIGVANARADIQIAQFRATNERRMQEWAFLRNQASKDIEIGQQQIHLSEDRMRIVGQEKRISELQLDHAEVLLNFLTTKFTSAELYDWMSQVLESAYSYFLQQATATARTAELQLAFERQEVPAGMVQEDYWTPPADSSSVMDPSAVSAAVDRKGLTGSIRLLQDLTRLDQYAFETNRRKLQLTKTVSLAQDFPTEFVRFRETGVLPFAIPQTRFDQDFPGHYLRIIRRVRTSVIALVPPTDGIKAKLSTAGNSRVVVGGTPFQTLTLPRPAESVSLTSPINATGLFELEQQANELLYPFEGTGVDVPWVFSLQPAANGNLDFTTIADVLITLEYTALESYDYGQQVVKGMEAERQQMVAFSFRNRFADQWYDLHHAADLALDDRYVARFSITAADLPTNLREVTIRSVSIYLDAPLDDEFTDRSGLDISLSRSGSGNAVVPSRTNQYGLISTRTGAGNGPLATGNARALISLINTLPTGDWELNVGFTPALKARFDQGKVNDLYLILEVEGTAPTYTLV</sequence>
<name>A0ABT9BHI9_9BACT</name>
<keyword evidence="1" id="KW-0472">Membrane</keyword>
<evidence type="ECO:0000313" key="4">
    <source>
        <dbReference type="EMBL" id="MDO7877731.1"/>
    </source>
</evidence>
<dbReference type="EMBL" id="JAUQSY010000025">
    <property type="protein sequence ID" value="MDO7877731.1"/>
    <property type="molecule type" value="Genomic_DNA"/>
</dbReference>
<comment type="caution">
    <text evidence="4">The sequence shown here is derived from an EMBL/GenBank/DDBJ whole genome shotgun (WGS) entry which is preliminary data.</text>
</comment>
<dbReference type="Pfam" id="PF18276">
    <property type="entry name" value="TcA_TcB_BD"/>
    <property type="match status" value="1"/>
</dbReference>
<keyword evidence="5" id="KW-1185">Reference proteome</keyword>
<dbReference type="Proteomes" id="UP001176429">
    <property type="component" value="Unassembled WGS sequence"/>
</dbReference>
<gene>
    <name evidence="4" type="ORF">Q5H93_23545</name>
</gene>
<dbReference type="Pfam" id="PF20220">
    <property type="entry name" value="ABC_toxin_N"/>
    <property type="match status" value="1"/>
</dbReference>
<accession>A0ABT9BHI9</accession>
<keyword evidence="1" id="KW-0812">Transmembrane</keyword>
<evidence type="ECO:0000259" key="2">
    <source>
        <dbReference type="Pfam" id="PF18276"/>
    </source>
</evidence>
<evidence type="ECO:0000256" key="1">
    <source>
        <dbReference type="SAM" id="Phobius"/>
    </source>
</evidence>
<reference evidence="4" key="1">
    <citation type="submission" date="2023-07" db="EMBL/GenBank/DDBJ databases">
        <authorList>
            <person name="Kim M.K."/>
        </authorList>
    </citation>
    <scope>NUCLEOTIDE SEQUENCE</scope>
    <source>
        <strain evidence="4">ASUV-10-1</strain>
    </source>
</reference>
<feature type="domain" description="ABC toxin N-terminal" evidence="3">
    <location>
        <begin position="1659"/>
        <end position="1779"/>
    </location>
</feature>
<feature type="transmembrane region" description="Helical" evidence="1">
    <location>
        <begin position="26"/>
        <end position="52"/>
    </location>
</feature>
<dbReference type="RefSeq" id="WP_305009186.1">
    <property type="nucleotide sequence ID" value="NZ_JAUQSY010000025.1"/>
</dbReference>